<evidence type="ECO:0000256" key="4">
    <source>
        <dbReference type="ARBA" id="ARBA00022801"/>
    </source>
</evidence>
<evidence type="ECO:0000256" key="10">
    <source>
        <dbReference type="SAM" id="SignalP"/>
    </source>
</evidence>
<evidence type="ECO:0000256" key="8">
    <source>
        <dbReference type="ARBA" id="ARBA00023326"/>
    </source>
</evidence>
<evidence type="ECO:0000256" key="5">
    <source>
        <dbReference type="ARBA" id="ARBA00023001"/>
    </source>
</evidence>
<evidence type="ECO:0000256" key="6">
    <source>
        <dbReference type="ARBA" id="ARBA00023277"/>
    </source>
</evidence>
<dbReference type="EMBL" id="CAUWAG010000020">
    <property type="protein sequence ID" value="CAJ2513058.1"/>
    <property type="molecule type" value="Genomic_DNA"/>
</dbReference>
<dbReference type="GO" id="GO:0016162">
    <property type="term" value="F:cellulose 1,4-beta-cellobiosidase activity"/>
    <property type="evidence" value="ECO:0007669"/>
    <property type="project" value="UniProtKB-EC"/>
</dbReference>
<reference evidence="11" key="1">
    <citation type="submission" date="2023-10" db="EMBL/GenBank/DDBJ databases">
        <authorList>
            <person name="Hackl T."/>
        </authorList>
    </citation>
    <scope>NUCLEOTIDE SEQUENCE</scope>
</reference>
<sequence length="452" mass="47476">MHQKLATIAALVAAARAQQACTLTTETHPAMTWSNCAAGGTCTSVAGSVTIDANWRWTHAVQNSTNCYDGNTWDATLCPDGATCATNCCLDGADYGSTYGASTSGNALSLKFVTEGSYSTNIGSRFFLMKDETTYETFKLLGNEFTFDVDVSNLPCGLNGALYFVSMDADGGLSEFPTNKAGAKYGTGYCDSQCPRDVKFIDGKANSDGWDPSSNDANAGIGTMGACCAEMDIWEANSISAAFTPHPCTNSDYHSCEGDACGGTYSSDRYAGDCDPDGCDFNSYRQGDTTFYGKGDTIDTSKVVTVVTQFLTGTDGSLSEIKRFYVQGGTVIPNSQSTISGVTGNSITEAYCDAQKTAFGDTNVFDQRGGLAQMGDALADDMVLVMSLWDDHAASMLWLDSTYPTDSTKVGAARGTCATTSGVPADVEANNAGASVIYSNIKFGPINSTFTA</sequence>
<dbReference type="InterPro" id="IPR001722">
    <property type="entry name" value="Glyco_hydro_7"/>
</dbReference>
<dbReference type="Proteomes" id="UP001295740">
    <property type="component" value="Unassembled WGS sequence"/>
</dbReference>
<dbReference type="Gene3D" id="2.70.100.10">
    <property type="entry name" value="Glycoside hydrolase, family 7, domain"/>
    <property type="match status" value="1"/>
</dbReference>
<feature type="chain" id="PRO_5042565623" description="Glucanase" evidence="10">
    <location>
        <begin position="18"/>
        <end position="452"/>
    </location>
</feature>
<dbReference type="InterPro" id="IPR037019">
    <property type="entry name" value="Glyco_hydro_7_sf"/>
</dbReference>
<accession>A0AAI8VXT7</accession>
<keyword evidence="4 9" id="KW-0378">Hydrolase</keyword>
<keyword evidence="5 9" id="KW-0136">Cellulose degradation</keyword>
<dbReference type="EC" id="3.2.1.-" evidence="9"/>
<dbReference type="FunFam" id="2.70.100.10:FF:000001">
    <property type="entry name" value="Glucanase"/>
    <property type="match status" value="1"/>
</dbReference>
<protein>
    <recommendedName>
        <fullName evidence="9">Glucanase</fullName>
        <ecNumber evidence="9">3.2.1.-</ecNumber>
    </recommendedName>
</protein>
<organism evidence="11 12">
    <name type="scientific">Anthostomella pinea</name>
    <dbReference type="NCBI Taxonomy" id="933095"/>
    <lineage>
        <taxon>Eukaryota</taxon>
        <taxon>Fungi</taxon>
        <taxon>Dikarya</taxon>
        <taxon>Ascomycota</taxon>
        <taxon>Pezizomycotina</taxon>
        <taxon>Sordariomycetes</taxon>
        <taxon>Xylariomycetidae</taxon>
        <taxon>Xylariales</taxon>
        <taxon>Xylariaceae</taxon>
        <taxon>Anthostomella</taxon>
    </lineage>
</organism>
<evidence type="ECO:0000256" key="9">
    <source>
        <dbReference type="RuleBase" id="RU361164"/>
    </source>
</evidence>
<dbReference type="CDD" id="cd07999">
    <property type="entry name" value="GH7_CBH_EG"/>
    <property type="match status" value="1"/>
</dbReference>
<keyword evidence="8 9" id="KW-0624">Polysaccharide degradation</keyword>
<feature type="signal peptide" evidence="10">
    <location>
        <begin position="1"/>
        <end position="17"/>
    </location>
</feature>
<dbReference type="AlphaFoldDB" id="A0AAI8VXT7"/>
<evidence type="ECO:0000256" key="2">
    <source>
        <dbReference type="ARBA" id="ARBA00006044"/>
    </source>
</evidence>
<evidence type="ECO:0000313" key="11">
    <source>
        <dbReference type="EMBL" id="CAJ2513058.1"/>
    </source>
</evidence>
<dbReference type="PANTHER" id="PTHR33753">
    <property type="entry name" value="1,4-BETA-D-GLUCAN CELLOBIOHYDROLASE B"/>
    <property type="match status" value="1"/>
</dbReference>
<name>A0AAI8VXT7_9PEZI</name>
<dbReference type="InterPro" id="IPR013320">
    <property type="entry name" value="ConA-like_dom_sf"/>
</dbReference>
<comment type="caution">
    <text evidence="11">The sequence shown here is derived from an EMBL/GenBank/DDBJ whole genome shotgun (WGS) entry which is preliminary data.</text>
</comment>
<dbReference type="PRINTS" id="PR00734">
    <property type="entry name" value="GLHYDRLASE7"/>
</dbReference>
<evidence type="ECO:0000313" key="12">
    <source>
        <dbReference type="Proteomes" id="UP001295740"/>
    </source>
</evidence>
<comment type="catalytic activity">
    <reaction evidence="1">
        <text>Hydrolysis of (1-&gt;4)-beta-D-glucosidic linkages in cellulose and cellotetraose, releasing cellobiose from the non-reducing ends of the chains.</text>
        <dbReference type="EC" id="3.2.1.91"/>
    </reaction>
</comment>
<evidence type="ECO:0000256" key="3">
    <source>
        <dbReference type="ARBA" id="ARBA00022729"/>
    </source>
</evidence>
<evidence type="ECO:0000256" key="7">
    <source>
        <dbReference type="ARBA" id="ARBA00023295"/>
    </source>
</evidence>
<dbReference type="Pfam" id="PF00840">
    <property type="entry name" value="Glyco_hydro_7"/>
    <property type="match status" value="1"/>
</dbReference>
<comment type="similarity">
    <text evidence="2 9">Belongs to the glycosyl hydrolase 7 (cellulase C) family.</text>
</comment>
<keyword evidence="7 9" id="KW-0326">Glycosidase</keyword>
<dbReference type="PANTHER" id="PTHR33753:SF2">
    <property type="entry name" value="GLYCOSIDE HYDROLASE FAMILY 7 PROTEIN"/>
    <property type="match status" value="1"/>
</dbReference>
<keyword evidence="3 10" id="KW-0732">Signal</keyword>
<keyword evidence="12" id="KW-1185">Reference proteome</keyword>
<dbReference type="GO" id="GO:0030245">
    <property type="term" value="P:cellulose catabolic process"/>
    <property type="evidence" value="ECO:0007669"/>
    <property type="project" value="UniProtKB-KW"/>
</dbReference>
<dbReference type="SUPFAM" id="SSF49899">
    <property type="entry name" value="Concanavalin A-like lectins/glucanases"/>
    <property type="match status" value="1"/>
</dbReference>
<keyword evidence="6" id="KW-0119">Carbohydrate metabolism</keyword>
<proteinExistence type="inferred from homology"/>
<evidence type="ECO:0000256" key="1">
    <source>
        <dbReference type="ARBA" id="ARBA00001641"/>
    </source>
</evidence>
<gene>
    <name evidence="11" type="ORF">KHLLAP_LOCUS13526</name>
</gene>